<dbReference type="EMBL" id="CP086716">
    <property type="protein sequence ID" value="WOO80551.1"/>
    <property type="molecule type" value="Genomic_DNA"/>
</dbReference>
<proteinExistence type="predicted"/>
<reference evidence="2" key="1">
    <citation type="submission" date="2023-10" db="EMBL/GenBank/DDBJ databases">
        <authorList>
            <person name="Noh H."/>
        </authorList>
    </citation>
    <scope>NUCLEOTIDE SEQUENCE</scope>
    <source>
        <strain evidence="2">DUCC4014</strain>
    </source>
</reference>
<dbReference type="Proteomes" id="UP000827549">
    <property type="component" value="Chromosome 3"/>
</dbReference>
<gene>
    <name evidence="2" type="ORF">LOC62_03G004076</name>
</gene>
<dbReference type="RefSeq" id="XP_062626583.1">
    <property type="nucleotide sequence ID" value="XM_062770599.1"/>
</dbReference>
<evidence type="ECO:0000256" key="1">
    <source>
        <dbReference type="SAM" id="MobiDB-lite"/>
    </source>
</evidence>
<organism evidence="2 3">
    <name type="scientific">Vanrija pseudolonga</name>
    <dbReference type="NCBI Taxonomy" id="143232"/>
    <lineage>
        <taxon>Eukaryota</taxon>
        <taxon>Fungi</taxon>
        <taxon>Dikarya</taxon>
        <taxon>Basidiomycota</taxon>
        <taxon>Agaricomycotina</taxon>
        <taxon>Tremellomycetes</taxon>
        <taxon>Trichosporonales</taxon>
        <taxon>Trichosporonaceae</taxon>
        <taxon>Vanrija</taxon>
    </lineage>
</organism>
<evidence type="ECO:0000313" key="3">
    <source>
        <dbReference type="Proteomes" id="UP000827549"/>
    </source>
</evidence>
<feature type="region of interest" description="Disordered" evidence="1">
    <location>
        <begin position="393"/>
        <end position="427"/>
    </location>
</feature>
<accession>A0AAF0YA16</accession>
<name>A0AAF0YA16_9TREE</name>
<sequence length="427" mass="46505">MPVRKKATVDPTFNAYDAAHKGLREHFEKVKCKGYKDKQALLTRGRKAFVALIGSKLPADSNVEPFCDWVENELAEIKDDVPCALYLAFHYAALETIHDELAVTLAESVATPNEPSTLLDSPEVALVRCGLLIAALIERQDTSGLSATAPDLHTAKWQKLLLSLLKAFLGGRLGGPDASSSVSDLLQEIATDKDNSIGRTLLVKDDGVVTLGELLYESTFSSLSVNLVRTIGAILPSGRRETFIDKAFADQPWSPEVVVGVKALLAEVKAQTGKVSPAMCKMIVNAIAAEEGVQRPRGFTLSKFIVNGEDKLDNDKCRRRLERHDIIVYFDRFAVVVKAYSEDGTEDESLFGVARIKSFKRATRGGDGSSDFIFQVGTETTVTLGMSDTEADAFEAVTSQLRRTRAEPEHPAPPPVEKELSPEEPGA</sequence>
<protein>
    <submittedName>
        <fullName evidence="2">Uncharacterized protein</fullName>
    </submittedName>
</protein>
<dbReference type="GeneID" id="87807316"/>
<dbReference type="AlphaFoldDB" id="A0AAF0YA16"/>
<evidence type="ECO:0000313" key="2">
    <source>
        <dbReference type="EMBL" id="WOO80551.1"/>
    </source>
</evidence>
<feature type="compositionally biased region" description="Basic and acidic residues" evidence="1">
    <location>
        <begin position="404"/>
        <end position="421"/>
    </location>
</feature>
<keyword evidence="3" id="KW-1185">Reference proteome</keyword>